<dbReference type="InterPro" id="IPR012340">
    <property type="entry name" value="NA-bd_OB-fold"/>
</dbReference>
<keyword evidence="6" id="KW-1185">Reference proteome</keyword>
<dbReference type="Gene3D" id="3.30.1490.120">
    <property type="entry name" value="RNA polymerase Rpb7-like, N-terminal domain"/>
    <property type="match status" value="1"/>
</dbReference>
<dbReference type="GO" id="GO:0060213">
    <property type="term" value="P:positive regulation of nuclear-transcribed mRNA poly(A) tail shortening"/>
    <property type="evidence" value="ECO:0000318"/>
    <property type="project" value="GO_Central"/>
</dbReference>
<sequence>MWWEISLRRDVIVHPRHMDPSGGHRRWIIQTLLEDMEDLQCSREHGYYVAPTTLSKVSGGMIRESGGVSYKVDFKCMVFKLIKNEIVELEIENVKQSGAEASCGPYTAIFLHHSLMTGFVYSNENGPCFKNSDGVVISKGCAVRAKILGGQFMGDGFRCLATINDAHLGVINPEG</sequence>
<dbReference type="HOGENOM" id="CLU_085878_3_0_1"/>
<dbReference type="OrthoDB" id="1162399at2759"/>
<evidence type="ECO:0000313" key="4">
    <source>
        <dbReference type="EMBL" id="EFJ22277.1"/>
    </source>
</evidence>
<dbReference type="InterPro" id="IPR036898">
    <property type="entry name" value="RNA_pol_Rpb7-like_N_sf"/>
</dbReference>
<proteinExistence type="predicted"/>
<dbReference type="GO" id="GO:0045948">
    <property type="term" value="P:positive regulation of translational initiation"/>
    <property type="evidence" value="ECO:0000318"/>
    <property type="project" value="GO_Central"/>
</dbReference>
<dbReference type="GO" id="GO:0031369">
    <property type="term" value="F:translation initiation factor binding"/>
    <property type="evidence" value="ECO:0000318"/>
    <property type="project" value="GO_Central"/>
</dbReference>
<dbReference type="eggNOG" id="KOG3298">
    <property type="taxonomic scope" value="Eukaryota"/>
</dbReference>
<dbReference type="InParanoid" id="D8RQL4"/>
<dbReference type="EMBL" id="GL377586">
    <property type="protein sequence ID" value="EFJ25670.1"/>
    <property type="molecule type" value="Genomic_DNA"/>
</dbReference>
<evidence type="ECO:0000313" key="6">
    <source>
        <dbReference type="Proteomes" id="UP000001514"/>
    </source>
</evidence>
<dbReference type="Gramene" id="EFJ25670">
    <property type="protein sequence ID" value="EFJ25670"/>
    <property type="gene ID" value="SELMODRAFT_98932"/>
</dbReference>
<reference evidence="5 6" key="1">
    <citation type="journal article" date="2011" name="Science">
        <title>The Selaginella genome identifies genetic changes associated with the evolution of vascular plants.</title>
        <authorList>
            <person name="Banks J.A."/>
            <person name="Nishiyama T."/>
            <person name="Hasebe M."/>
            <person name="Bowman J.L."/>
            <person name="Gribskov M."/>
            <person name="dePamphilis C."/>
            <person name="Albert V.A."/>
            <person name="Aono N."/>
            <person name="Aoyama T."/>
            <person name="Ambrose B.A."/>
            <person name="Ashton N.W."/>
            <person name="Axtell M.J."/>
            <person name="Barker E."/>
            <person name="Barker M.S."/>
            <person name="Bennetzen J.L."/>
            <person name="Bonawitz N.D."/>
            <person name="Chapple C."/>
            <person name="Cheng C."/>
            <person name="Correa L.G."/>
            <person name="Dacre M."/>
            <person name="DeBarry J."/>
            <person name="Dreyer I."/>
            <person name="Elias M."/>
            <person name="Engstrom E.M."/>
            <person name="Estelle M."/>
            <person name="Feng L."/>
            <person name="Finet C."/>
            <person name="Floyd S.K."/>
            <person name="Frommer W.B."/>
            <person name="Fujita T."/>
            <person name="Gramzow L."/>
            <person name="Gutensohn M."/>
            <person name="Harholt J."/>
            <person name="Hattori M."/>
            <person name="Heyl A."/>
            <person name="Hirai T."/>
            <person name="Hiwatashi Y."/>
            <person name="Ishikawa M."/>
            <person name="Iwata M."/>
            <person name="Karol K.G."/>
            <person name="Koehler B."/>
            <person name="Kolukisaoglu U."/>
            <person name="Kubo M."/>
            <person name="Kurata T."/>
            <person name="Lalonde S."/>
            <person name="Li K."/>
            <person name="Li Y."/>
            <person name="Litt A."/>
            <person name="Lyons E."/>
            <person name="Manning G."/>
            <person name="Maruyama T."/>
            <person name="Michael T.P."/>
            <person name="Mikami K."/>
            <person name="Miyazaki S."/>
            <person name="Morinaga S."/>
            <person name="Murata T."/>
            <person name="Mueller-Roeber B."/>
            <person name="Nelson D.R."/>
            <person name="Obara M."/>
            <person name="Oguri Y."/>
            <person name="Olmstead R.G."/>
            <person name="Onodera N."/>
            <person name="Petersen B.L."/>
            <person name="Pils B."/>
            <person name="Prigge M."/>
            <person name="Rensing S.A."/>
            <person name="Riano-Pachon D.M."/>
            <person name="Roberts A.W."/>
            <person name="Sato Y."/>
            <person name="Scheller H.V."/>
            <person name="Schulz B."/>
            <person name="Schulz C."/>
            <person name="Shakirov E.V."/>
            <person name="Shibagaki N."/>
            <person name="Shinohara N."/>
            <person name="Shippen D.E."/>
            <person name="Soerensen I."/>
            <person name="Sotooka R."/>
            <person name="Sugimoto N."/>
            <person name="Sugita M."/>
            <person name="Sumikawa N."/>
            <person name="Tanurdzic M."/>
            <person name="Theissen G."/>
            <person name="Ulvskov P."/>
            <person name="Wakazuki S."/>
            <person name="Weng J.K."/>
            <person name="Willats W.W."/>
            <person name="Wipf D."/>
            <person name="Wolf P.G."/>
            <person name="Yang L."/>
            <person name="Zimmer A.D."/>
            <person name="Zhu Q."/>
            <person name="Mitros T."/>
            <person name="Hellsten U."/>
            <person name="Loque D."/>
            <person name="Otillar R."/>
            <person name="Salamov A."/>
            <person name="Schmutz J."/>
            <person name="Shapiro H."/>
            <person name="Lindquist E."/>
            <person name="Lucas S."/>
            <person name="Rokhsar D."/>
            <person name="Grigoriev I.V."/>
        </authorList>
    </citation>
    <scope>NUCLEOTIDE SEQUENCE [LARGE SCALE GENOMIC DNA]</scope>
</reference>
<accession>D8RQL4</accession>
<dbReference type="KEGG" id="smo:SELMODRAFT_98932"/>
<protein>
    <submittedName>
        <fullName evidence="5">Uncharacterized protein</fullName>
    </submittedName>
</protein>
<dbReference type="Gramene" id="EFJ22277">
    <property type="protein sequence ID" value="EFJ22277"/>
    <property type="gene ID" value="SELMODRAFT_105350"/>
</dbReference>
<dbReference type="OMA" id="VERKMFI"/>
<comment type="subcellular location">
    <subcellularLocation>
        <location evidence="1">Nucleus</location>
    </subcellularLocation>
</comment>
<dbReference type="GO" id="GO:0000956">
    <property type="term" value="P:nuclear-transcribed mRNA catabolic process"/>
    <property type="evidence" value="ECO:0000318"/>
    <property type="project" value="GO_Central"/>
</dbReference>
<dbReference type="SUPFAM" id="SSF50249">
    <property type="entry name" value="Nucleic acid-binding proteins"/>
    <property type="match status" value="1"/>
</dbReference>
<keyword evidence="2" id="KW-0240">DNA-directed RNA polymerase</keyword>
<dbReference type="PANTHER" id="PTHR12709:SF4">
    <property type="entry name" value="DNA-DIRECTED RNA POLYMERASE II SUBUNIT RPB7"/>
    <property type="match status" value="1"/>
</dbReference>
<dbReference type="GO" id="GO:0003697">
    <property type="term" value="F:single-stranded DNA binding"/>
    <property type="evidence" value="ECO:0000318"/>
    <property type="project" value="GO_Central"/>
</dbReference>
<dbReference type="InterPro" id="IPR045113">
    <property type="entry name" value="Rpb7-like"/>
</dbReference>
<evidence type="ECO:0000256" key="3">
    <source>
        <dbReference type="ARBA" id="ARBA00023163"/>
    </source>
</evidence>
<dbReference type="PANTHER" id="PTHR12709">
    <property type="entry name" value="DNA-DIRECTED RNA POLYMERASE II, III"/>
    <property type="match status" value="1"/>
</dbReference>
<name>D8RQL4_SELML</name>
<dbReference type="SUPFAM" id="SSF88798">
    <property type="entry name" value="N-terminal, heterodimerisation domain of RBP7 (RpoE)"/>
    <property type="match status" value="1"/>
</dbReference>
<organism evidence="6">
    <name type="scientific">Selaginella moellendorffii</name>
    <name type="common">Spikemoss</name>
    <dbReference type="NCBI Taxonomy" id="88036"/>
    <lineage>
        <taxon>Eukaryota</taxon>
        <taxon>Viridiplantae</taxon>
        <taxon>Streptophyta</taxon>
        <taxon>Embryophyta</taxon>
        <taxon>Tracheophyta</taxon>
        <taxon>Lycopodiopsida</taxon>
        <taxon>Selaginellales</taxon>
        <taxon>Selaginellaceae</taxon>
        <taxon>Selaginella</taxon>
    </lineage>
</organism>
<gene>
    <name evidence="4" type="ORF">SELMODRAFT_105350</name>
    <name evidence="5" type="ORF">SELMODRAFT_98932</name>
</gene>
<dbReference type="GO" id="GO:0005665">
    <property type="term" value="C:RNA polymerase II, core complex"/>
    <property type="evidence" value="ECO:0000318"/>
    <property type="project" value="GO_Central"/>
</dbReference>
<evidence type="ECO:0000256" key="1">
    <source>
        <dbReference type="ARBA" id="ARBA00004123"/>
    </source>
</evidence>
<evidence type="ECO:0000313" key="5">
    <source>
        <dbReference type="EMBL" id="EFJ25670.1"/>
    </source>
</evidence>
<dbReference type="GO" id="GO:0006367">
    <property type="term" value="P:transcription initiation at RNA polymerase II promoter"/>
    <property type="evidence" value="ECO:0000318"/>
    <property type="project" value="GO_Central"/>
</dbReference>
<dbReference type="Gene3D" id="2.40.50.140">
    <property type="entry name" value="Nucleic acid-binding proteins"/>
    <property type="match status" value="1"/>
</dbReference>
<keyword evidence="3" id="KW-0804">Transcription</keyword>
<dbReference type="STRING" id="88036.D8RQL4"/>
<dbReference type="KEGG" id="smo:SELMODRAFT_105350"/>
<dbReference type="GO" id="GO:0000932">
    <property type="term" value="C:P-body"/>
    <property type="evidence" value="ECO:0000318"/>
    <property type="project" value="GO_Central"/>
</dbReference>
<dbReference type="Proteomes" id="UP000001514">
    <property type="component" value="Unassembled WGS sequence"/>
</dbReference>
<dbReference type="GO" id="GO:0003727">
    <property type="term" value="F:single-stranded RNA binding"/>
    <property type="evidence" value="ECO:0000318"/>
    <property type="project" value="GO_Central"/>
</dbReference>
<dbReference type="AlphaFoldDB" id="D8RQL4"/>
<evidence type="ECO:0000256" key="2">
    <source>
        <dbReference type="ARBA" id="ARBA00022478"/>
    </source>
</evidence>
<dbReference type="EMBL" id="GL377596">
    <property type="protein sequence ID" value="EFJ22277.1"/>
    <property type="molecule type" value="Genomic_DNA"/>
</dbReference>